<feature type="non-terminal residue" evidence="1">
    <location>
        <position position="417"/>
    </location>
</feature>
<reference evidence="1 2" key="1">
    <citation type="journal article" date="2016" name="Nat. Commun.">
        <title>Thousands of microbial genomes shed light on interconnected biogeochemical processes in an aquifer system.</title>
        <authorList>
            <person name="Anantharaman K."/>
            <person name="Brown C.T."/>
            <person name="Hug L.A."/>
            <person name="Sharon I."/>
            <person name="Castelle C.J."/>
            <person name="Probst A.J."/>
            <person name="Thomas B.C."/>
            <person name="Singh A."/>
            <person name="Wilkins M.J."/>
            <person name="Karaoz U."/>
            <person name="Brodie E.L."/>
            <person name="Williams K.H."/>
            <person name="Hubbard S.S."/>
            <person name="Banfield J.F."/>
        </authorList>
    </citation>
    <scope>NUCLEOTIDE SEQUENCE [LARGE SCALE GENOMIC DNA]</scope>
</reference>
<protein>
    <submittedName>
        <fullName evidence="1">Uncharacterized protein</fullName>
    </submittedName>
</protein>
<dbReference type="EMBL" id="MHQI01000001">
    <property type="protein sequence ID" value="OHA00997.1"/>
    <property type="molecule type" value="Genomic_DNA"/>
</dbReference>
<name>A0A1G2KNH8_9BACT</name>
<dbReference type="STRING" id="1802270.A3C07_05215"/>
<evidence type="ECO:0000313" key="2">
    <source>
        <dbReference type="Proteomes" id="UP000179023"/>
    </source>
</evidence>
<evidence type="ECO:0000313" key="1">
    <source>
        <dbReference type="EMBL" id="OHA00997.1"/>
    </source>
</evidence>
<gene>
    <name evidence="1" type="ORF">A3C07_05215</name>
</gene>
<dbReference type="AlphaFoldDB" id="A0A1G2KNH8"/>
<accession>A0A1G2KNH8</accession>
<organism evidence="1 2">
    <name type="scientific">Candidatus Sungbacteria bacterium RIFCSPHIGHO2_02_FULL_47_11</name>
    <dbReference type="NCBI Taxonomy" id="1802270"/>
    <lineage>
        <taxon>Bacteria</taxon>
        <taxon>Candidatus Sungiibacteriota</taxon>
    </lineage>
</organism>
<sequence length="417" mass="48915">MEAEVKICQNCKQSFRIEEADFKFYGKIKVPPPTWCPECRLVRRLAALNHNSLYHRQCNLCGKNIIAMYHSNVSFPVYCMPCVWSDRWNPLWYGREYNFVASFFQQFQVLQNVVPRGAMMGLYQTWINSEYNNFAQDLKNCYLLFNSDYNENCAYGSEVERSKDCFDIMMVDSCELSYFSVDIVKSYATHFSIDCEGCQNVWFSKNLTNCSNCFGCINLRNKQYYIFNKAYTKEIYLEELKNFDLGSAKVIGEMLKTASLFYLKFPHKFIHGRHNVNVSGDYIYHSKNTHDSYIATESENCRYCMWLLIKTTKECYDYSQFGENAQNVYEALVCGKGINNLKFSAFCVADVFDVDYCIDCDASHHLFACIGLRNKSYCILNKQYTKEEYEKLVPRIIEHMNSMPYVDSKGRVYRYGE</sequence>
<dbReference type="Proteomes" id="UP000179023">
    <property type="component" value="Unassembled WGS sequence"/>
</dbReference>
<proteinExistence type="predicted"/>
<comment type="caution">
    <text evidence="1">The sequence shown here is derived from an EMBL/GenBank/DDBJ whole genome shotgun (WGS) entry which is preliminary data.</text>
</comment>